<reference evidence="3 4" key="2">
    <citation type="submission" date="2018-11" db="EMBL/GenBank/DDBJ databases">
        <authorList>
            <consortium name="Pathogen Informatics"/>
        </authorList>
    </citation>
    <scope>NUCLEOTIDE SEQUENCE [LARGE SCALE GENOMIC DNA]</scope>
    <source>
        <strain evidence="3 4">NST_G2</strain>
    </source>
</reference>
<dbReference type="EMBL" id="UYSU01033482">
    <property type="protein sequence ID" value="VDL92347.1"/>
    <property type="molecule type" value="Genomic_DNA"/>
</dbReference>
<sequence length="224" mass="25099">MTDNNADLKQMLHQQLMLMEALTVMLFSSSMGQSNATGFSKSIHPIAGSMADFLYDSHAHITFDSWYKRYEALFSVDLLAHDDAWKVRLLLRQLGPAEHESYANFLLLKNPREITFVDTLKTSSQLFGEHSSLFNTRFQTGIQRFHHLKQASEAKTPPSPCTVARDISIGIAHSANIVDQAVTRLCQTPSTTERKAAPATSNSKRRFCPKRKPKTQSIGNSLSL</sequence>
<accession>A0A183SP14</accession>
<name>A0A183SP14_SCHSO</name>
<keyword evidence="4" id="KW-1185">Reference proteome</keyword>
<protein>
    <recommendedName>
        <fullName evidence="2">DUF7083 domain-containing protein</fullName>
    </recommendedName>
</protein>
<feature type="domain" description="DUF7083" evidence="2">
    <location>
        <begin position="45"/>
        <end position="130"/>
    </location>
</feature>
<gene>
    <name evidence="3" type="ORF">SSLN_LOCUS5962</name>
</gene>
<proteinExistence type="predicted"/>
<organism evidence="5">
    <name type="scientific">Schistocephalus solidus</name>
    <name type="common">Tapeworm</name>
    <dbReference type="NCBI Taxonomy" id="70667"/>
    <lineage>
        <taxon>Eukaryota</taxon>
        <taxon>Metazoa</taxon>
        <taxon>Spiralia</taxon>
        <taxon>Lophotrochozoa</taxon>
        <taxon>Platyhelminthes</taxon>
        <taxon>Cestoda</taxon>
        <taxon>Eucestoda</taxon>
        <taxon>Diphyllobothriidea</taxon>
        <taxon>Diphyllobothriidae</taxon>
        <taxon>Schistocephalus</taxon>
    </lineage>
</organism>
<dbReference type="InterPro" id="IPR055510">
    <property type="entry name" value="DUF7083"/>
</dbReference>
<dbReference type="Proteomes" id="UP000275846">
    <property type="component" value="Unassembled WGS sequence"/>
</dbReference>
<dbReference type="OrthoDB" id="6278009at2759"/>
<dbReference type="Pfam" id="PF23309">
    <property type="entry name" value="DUF7083"/>
    <property type="match status" value="1"/>
</dbReference>
<evidence type="ECO:0000313" key="5">
    <source>
        <dbReference type="WBParaSite" id="SSLN_0000615501-mRNA-1"/>
    </source>
</evidence>
<feature type="compositionally biased region" description="Basic residues" evidence="1">
    <location>
        <begin position="203"/>
        <end position="214"/>
    </location>
</feature>
<dbReference type="AlphaFoldDB" id="A0A183SP14"/>
<dbReference type="WBParaSite" id="SSLN_0000615501-mRNA-1">
    <property type="protein sequence ID" value="SSLN_0000615501-mRNA-1"/>
    <property type="gene ID" value="SSLN_0000615501"/>
</dbReference>
<reference evidence="5" key="1">
    <citation type="submission" date="2016-06" db="UniProtKB">
        <authorList>
            <consortium name="WormBaseParasite"/>
        </authorList>
    </citation>
    <scope>IDENTIFICATION</scope>
</reference>
<evidence type="ECO:0000259" key="2">
    <source>
        <dbReference type="Pfam" id="PF23309"/>
    </source>
</evidence>
<evidence type="ECO:0000313" key="4">
    <source>
        <dbReference type="Proteomes" id="UP000275846"/>
    </source>
</evidence>
<evidence type="ECO:0000313" key="3">
    <source>
        <dbReference type="EMBL" id="VDL92347.1"/>
    </source>
</evidence>
<feature type="region of interest" description="Disordered" evidence="1">
    <location>
        <begin position="189"/>
        <end position="224"/>
    </location>
</feature>
<evidence type="ECO:0000256" key="1">
    <source>
        <dbReference type="SAM" id="MobiDB-lite"/>
    </source>
</evidence>
<feature type="compositionally biased region" description="Polar residues" evidence="1">
    <location>
        <begin position="215"/>
        <end position="224"/>
    </location>
</feature>